<evidence type="ECO:0000313" key="2">
    <source>
        <dbReference type="EMBL" id="KKN67199.1"/>
    </source>
</evidence>
<reference evidence="2" key="1">
    <citation type="journal article" date="2015" name="Nature">
        <title>Complex archaea that bridge the gap between prokaryotes and eukaryotes.</title>
        <authorList>
            <person name="Spang A."/>
            <person name="Saw J.H."/>
            <person name="Jorgensen S.L."/>
            <person name="Zaremba-Niedzwiedzka K."/>
            <person name="Martijn J."/>
            <person name="Lind A.E."/>
            <person name="van Eijk R."/>
            <person name="Schleper C."/>
            <person name="Guy L."/>
            <person name="Ettema T.J."/>
        </authorList>
    </citation>
    <scope>NUCLEOTIDE SEQUENCE</scope>
</reference>
<dbReference type="EMBL" id="LAZR01000481">
    <property type="protein sequence ID" value="KKN67199.1"/>
    <property type="molecule type" value="Genomic_DNA"/>
</dbReference>
<proteinExistence type="predicted"/>
<dbReference type="AlphaFoldDB" id="A0A0F9SJH5"/>
<evidence type="ECO:0000256" key="1">
    <source>
        <dbReference type="SAM" id="MobiDB-lite"/>
    </source>
</evidence>
<protein>
    <submittedName>
        <fullName evidence="2">Uncharacterized protein</fullName>
    </submittedName>
</protein>
<sequence length="314" mass="33767">MLAGEFINSLAKMAGVPEDNEHLVKLLAVKEVATAEVADDFSTAILSKLMTMDAALNNPEIVNKLKAESLNAVDDKLGALAKDIFNADDTFIETLKTTKGTYNRMDLFAKHVSEAHAAAIKTLEESKGTTDDKGAKAELQKTIDDLNGELSGLRESTVSSTDHQAKVDSYENKILDLHKNSLFSNYDYALDVSKDVNILTASSLFNSELTKLGVEVVNDNGNLVLKTKLENGDYTKYFKDNKEVTPKDLADAVLAEHKLLKVSDTPLTPPTPGTPAVPPAPAGNGKLDNTEASRIAIEHVGSLQTLGEAQPAQS</sequence>
<feature type="region of interest" description="Disordered" evidence="1">
    <location>
        <begin position="263"/>
        <end position="291"/>
    </location>
</feature>
<feature type="compositionally biased region" description="Pro residues" evidence="1">
    <location>
        <begin position="267"/>
        <end position="281"/>
    </location>
</feature>
<accession>A0A0F9SJH5</accession>
<name>A0A0F9SJH5_9ZZZZ</name>
<comment type="caution">
    <text evidence="2">The sequence shown here is derived from an EMBL/GenBank/DDBJ whole genome shotgun (WGS) entry which is preliminary data.</text>
</comment>
<gene>
    <name evidence="2" type="ORF">LCGC14_0463720</name>
</gene>
<organism evidence="2">
    <name type="scientific">marine sediment metagenome</name>
    <dbReference type="NCBI Taxonomy" id="412755"/>
    <lineage>
        <taxon>unclassified sequences</taxon>
        <taxon>metagenomes</taxon>
        <taxon>ecological metagenomes</taxon>
    </lineage>
</organism>